<dbReference type="InterPro" id="IPR027266">
    <property type="entry name" value="TrmE/GcvT-like"/>
</dbReference>
<dbReference type="PROSITE" id="PS51709">
    <property type="entry name" value="G_TRME"/>
    <property type="match status" value="1"/>
</dbReference>
<dbReference type="InterPro" id="IPR004520">
    <property type="entry name" value="GTPase_MnmE"/>
</dbReference>
<dbReference type="GO" id="GO:0030488">
    <property type="term" value="P:tRNA methylation"/>
    <property type="evidence" value="ECO:0007669"/>
    <property type="project" value="TreeGrafter"/>
</dbReference>
<protein>
    <recommendedName>
        <fullName evidence="6">tRNA modification GTPase MnmE</fullName>
        <ecNumber evidence="6">3.6.-.-</ecNumber>
    </recommendedName>
</protein>
<keyword evidence="6 9" id="KW-0378">Hydrolase</keyword>
<evidence type="ECO:0000256" key="3">
    <source>
        <dbReference type="ARBA" id="ARBA00022741"/>
    </source>
</evidence>
<keyword evidence="3 6" id="KW-0547">Nucleotide-binding</keyword>
<feature type="binding site" evidence="6">
    <location>
        <position position="250"/>
    </location>
    <ligand>
        <name>K(+)</name>
        <dbReference type="ChEBI" id="CHEBI:29103"/>
    </ligand>
</feature>
<dbReference type="Gene3D" id="3.40.50.300">
    <property type="entry name" value="P-loop containing nucleotide triphosphate hydrolases"/>
    <property type="match status" value="1"/>
</dbReference>
<dbReference type="Pfam" id="PF01926">
    <property type="entry name" value="MMR_HSR1"/>
    <property type="match status" value="1"/>
</dbReference>
<feature type="binding site" evidence="6">
    <location>
        <position position="120"/>
    </location>
    <ligand>
        <name>(6S)-5-formyl-5,6,7,8-tetrahydrofolate</name>
        <dbReference type="ChEBI" id="CHEBI:57457"/>
    </ligand>
</feature>
<keyword evidence="2 6" id="KW-0819">tRNA processing</keyword>
<keyword evidence="6" id="KW-0963">Cytoplasm</keyword>
<feature type="binding site" evidence="6">
    <location>
        <position position="245"/>
    </location>
    <ligand>
        <name>K(+)</name>
        <dbReference type="ChEBI" id="CHEBI:29103"/>
    </ligand>
</feature>
<dbReference type="SUPFAM" id="SSF52540">
    <property type="entry name" value="P-loop containing nucleoside triphosphate hydrolases"/>
    <property type="match status" value="1"/>
</dbReference>
<dbReference type="PANTHER" id="PTHR42714:SF2">
    <property type="entry name" value="TRNA MODIFICATION GTPASE GTPBP3, MITOCHONDRIAL"/>
    <property type="match status" value="1"/>
</dbReference>
<feature type="binding site" evidence="6">
    <location>
        <position position="451"/>
    </location>
    <ligand>
        <name>(6S)-5-formyl-5,6,7,8-tetrahydrofolate</name>
        <dbReference type="ChEBI" id="CHEBI:57457"/>
    </ligand>
</feature>
<sequence length="451" mass="47788">MSAATDTIAAVATPSGRGGIGVVRLSGPACRSIATSLLGRVPEPRHASYGAFRDAAGELIDRGIALYFPAPHSYTGEDVLELQGHGGDMVMQLLLAAAIDQGARQARPGEFTERAFLNDRLDLLQAEAVADLIDSHSAAAARGALRSLQGEFSQTVNEIRQALVDLRVKVEGALDFPDEDLEIILGDSLDGALRALLARIANVQQQAQQGRLLNSGVDIAIVGAPNVGKSSLINRLSRSDAAIVTDIPGTTRDPIRSHCLLDDLPVVLTDTAGLRDSTDVIEQEGIRRANRALGQADLVLWLNTTAQPDSAALEAIHAQMAPGATLLHVHNKIDQQNLQAYRLQDERGQTRVGLSALTGAGIDLLVDAIKEQVGYGGGSESVFSARERHLQALAQTHAALQQAVAIAETVPTLELVAENLRQAQDALTVLTGEFSADDLLGEIFARFCIGK</sequence>
<comment type="caution">
    <text evidence="9">The sequence shown here is derived from an EMBL/GenBank/DDBJ whole genome shotgun (WGS) entry which is preliminary data.</text>
</comment>
<evidence type="ECO:0000256" key="2">
    <source>
        <dbReference type="ARBA" id="ARBA00022694"/>
    </source>
</evidence>
<comment type="caution">
    <text evidence="6">Lacks conserved residue(s) required for the propagation of feature annotation.</text>
</comment>
<feature type="binding site" evidence="6">
    <location>
        <position position="247"/>
    </location>
    <ligand>
        <name>K(+)</name>
        <dbReference type="ChEBI" id="CHEBI:29103"/>
    </ligand>
</feature>
<dbReference type="GO" id="GO:0003924">
    <property type="term" value="F:GTPase activity"/>
    <property type="evidence" value="ECO:0007669"/>
    <property type="project" value="UniProtKB-UniRule"/>
</dbReference>
<dbReference type="InterPro" id="IPR027368">
    <property type="entry name" value="MnmE_dom2"/>
</dbReference>
<dbReference type="CDD" id="cd04164">
    <property type="entry name" value="trmE"/>
    <property type="match status" value="1"/>
</dbReference>
<dbReference type="GO" id="GO:0002098">
    <property type="term" value="P:tRNA wobble uridine modification"/>
    <property type="evidence" value="ECO:0007669"/>
    <property type="project" value="TreeGrafter"/>
</dbReference>
<evidence type="ECO:0000256" key="4">
    <source>
        <dbReference type="ARBA" id="ARBA00022958"/>
    </source>
</evidence>
<keyword evidence="10" id="KW-1185">Reference proteome</keyword>
<evidence type="ECO:0000256" key="1">
    <source>
        <dbReference type="ARBA" id="ARBA00011043"/>
    </source>
</evidence>
<dbReference type="NCBIfam" id="TIGR00231">
    <property type="entry name" value="small_GTP"/>
    <property type="match status" value="1"/>
</dbReference>
<name>A0AAE3HJ47_9GAMM</name>
<dbReference type="EMBL" id="JANUCT010000007">
    <property type="protein sequence ID" value="MCS3903334.1"/>
    <property type="molecule type" value="Genomic_DNA"/>
</dbReference>
<dbReference type="GO" id="GO:0005829">
    <property type="term" value="C:cytosol"/>
    <property type="evidence" value="ECO:0007669"/>
    <property type="project" value="TreeGrafter"/>
</dbReference>
<evidence type="ECO:0000313" key="10">
    <source>
        <dbReference type="Proteomes" id="UP001204445"/>
    </source>
</evidence>
<evidence type="ECO:0000313" key="9">
    <source>
        <dbReference type="EMBL" id="MCS3903334.1"/>
    </source>
</evidence>
<gene>
    <name evidence="6" type="primary">mnmE</name>
    <name evidence="6" type="synonym">trmE</name>
    <name evidence="9" type="ORF">J2T55_001354</name>
</gene>
<dbReference type="AlphaFoldDB" id="A0AAE3HJ47"/>
<comment type="similarity">
    <text evidence="1 6 7">Belongs to the TRAFAC class TrmE-Era-EngA-EngB-Septin-like GTPase superfamily. TrmE GTPase family.</text>
</comment>
<evidence type="ECO:0000256" key="6">
    <source>
        <dbReference type="HAMAP-Rule" id="MF_00379"/>
    </source>
</evidence>
<feature type="binding site" evidence="6">
    <location>
        <position position="251"/>
    </location>
    <ligand>
        <name>Mg(2+)</name>
        <dbReference type="ChEBI" id="CHEBI:18420"/>
    </ligand>
</feature>
<reference evidence="9" key="1">
    <citation type="submission" date="2022-08" db="EMBL/GenBank/DDBJ databases">
        <title>Genomic Encyclopedia of Type Strains, Phase III (KMG-III): the genomes of soil and plant-associated and newly described type strains.</title>
        <authorList>
            <person name="Whitman W."/>
        </authorList>
    </citation>
    <scope>NUCLEOTIDE SEQUENCE</scope>
    <source>
        <strain evidence="9">HMT 1</strain>
    </source>
</reference>
<dbReference type="CDD" id="cd14858">
    <property type="entry name" value="TrmE_N"/>
    <property type="match status" value="1"/>
</dbReference>
<proteinExistence type="inferred from homology"/>
<dbReference type="InterPro" id="IPR025867">
    <property type="entry name" value="MnmE_helical"/>
</dbReference>
<comment type="cofactor">
    <cofactor evidence="6">
        <name>K(+)</name>
        <dbReference type="ChEBI" id="CHEBI:29103"/>
    </cofactor>
    <text evidence="6">Binds 1 potassium ion per subunit.</text>
</comment>
<dbReference type="PANTHER" id="PTHR42714">
    <property type="entry name" value="TRNA MODIFICATION GTPASE GTPBP3"/>
    <property type="match status" value="1"/>
</dbReference>
<feature type="binding site" evidence="6">
    <location>
        <position position="226"/>
    </location>
    <ligand>
        <name>K(+)</name>
        <dbReference type="ChEBI" id="CHEBI:29103"/>
    </ligand>
</feature>
<comment type="subcellular location">
    <subcellularLocation>
        <location evidence="6">Cytoplasm</location>
    </subcellularLocation>
</comment>
<evidence type="ECO:0000259" key="8">
    <source>
        <dbReference type="PROSITE" id="PS51709"/>
    </source>
</evidence>
<keyword evidence="6" id="KW-0460">Magnesium</keyword>
<dbReference type="EC" id="3.6.-.-" evidence="6"/>
<dbReference type="GO" id="GO:0005525">
    <property type="term" value="F:GTP binding"/>
    <property type="evidence" value="ECO:0007669"/>
    <property type="project" value="UniProtKB-UniRule"/>
</dbReference>
<organism evidence="9 10">
    <name type="scientific">Methylohalomonas lacus</name>
    <dbReference type="NCBI Taxonomy" id="398773"/>
    <lineage>
        <taxon>Bacteria</taxon>
        <taxon>Pseudomonadati</taxon>
        <taxon>Pseudomonadota</taxon>
        <taxon>Gammaproteobacteria</taxon>
        <taxon>Methylohalomonadales</taxon>
        <taxon>Methylohalomonadaceae</taxon>
        <taxon>Methylohalomonas</taxon>
    </lineage>
</organism>
<keyword evidence="6" id="KW-0479">Metal-binding</keyword>
<feature type="binding site" evidence="6">
    <location>
        <begin position="270"/>
        <end position="273"/>
    </location>
    <ligand>
        <name>GTP</name>
        <dbReference type="ChEBI" id="CHEBI:37565"/>
    </ligand>
</feature>
<evidence type="ECO:0000256" key="5">
    <source>
        <dbReference type="ARBA" id="ARBA00023134"/>
    </source>
</evidence>
<dbReference type="InterPro" id="IPR018948">
    <property type="entry name" value="GTP-bd_TrmE_N"/>
</dbReference>
<dbReference type="NCBIfam" id="NF003661">
    <property type="entry name" value="PRK05291.1-3"/>
    <property type="match status" value="1"/>
</dbReference>
<comment type="function">
    <text evidence="6">Exhibits a very high intrinsic GTPase hydrolysis rate. Involved in the addition of a carboxymethylaminomethyl (cmnm) group at the wobble position (U34) of certain tRNAs, forming tRNA-cmnm(5)s(2)U34.</text>
</comment>
<dbReference type="InterPro" id="IPR006073">
    <property type="entry name" value="GTP-bd"/>
</dbReference>
<dbReference type="NCBIfam" id="TIGR00450">
    <property type="entry name" value="mnmE_trmE_thdF"/>
    <property type="match status" value="1"/>
</dbReference>
<dbReference type="InterPro" id="IPR027417">
    <property type="entry name" value="P-loop_NTPase"/>
</dbReference>
<keyword evidence="5 6" id="KW-0342">GTP-binding</keyword>
<dbReference type="InterPro" id="IPR031168">
    <property type="entry name" value="G_TrmE"/>
</dbReference>
<dbReference type="Proteomes" id="UP001204445">
    <property type="component" value="Unassembled WGS sequence"/>
</dbReference>
<feature type="binding site" evidence="6">
    <location>
        <begin position="245"/>
        <end position="251"/>
    </location>
    <ligand>
        <name>GTP</name>
        <dbReference type="ChEBI" id="CHEBI:37565"/>
    </ligand>
</feature>
<feature type="binding site" evidence="6">
    <location>
        <begin position="226"/>
        <end position="231"/>
    </location>
    <ligand>
        <name>GTP</name>
        <dbReference type="ChEBI" id="CHEBI:37565"/>
    </ligand>
</feature>
<dbReference type="Pfam" id="PF10396">
    <property type="entry name" value="TrmE_N"/>
    <property type="match status" value="1"/>
</dbReference>
<feature type="binding site" evidence="6">
    <location>
        <position position="81"/>
    </location>
    <ligand>
        <name>(6S)-5-formyl-5,6,7,8-tetrahydrofolate</name>
        <dbReference type="ChEBI" id="CHEBI:57457"/>
    </ligand>
</feature>
<dbReference type="GO" id="GO:0046872">
    <property type="term" value="F:metal ion binding"/>
    <property type="evidence" value="ECO:0007669"/>
    <property type="project" value="UniProtKB-KW"/>
</dbReference>
<dbReference type="HAMAP" id="MF_00379">
    <property type="entry name" value="GTPase_MnmE"/>
    <property type="match status" value="1"/>
</dbReference>
<accession>A0AAE3HJ47</accession>
<dbReference type="Gene3D" id="3.30.1360.120">
    <property type="entry name" value="Probable tRNA modification gtpase trme, domain 1"/>
    <property type="match status" value="1"/>
</dbReference>
<keyword evidence="4 6" id="KW-0630">Potassium</keyword>
<dbReference type="SUPFAM" id="SSF116878">
    <property type="entry name" value="TrmE connector domain"/>
    <property type="match status" value="1"/>
</dbReference>
<dbReference type="RefSeq" id="WP_259055026.1">
    <property type="nucleotide sequence ID" value="NZ_JANUCT010000007.1"/>
</dbReference>
<dbReference type="Pfam" id="PF12631">
    <property type="entry name" value="MnmE_helical"/>
    <property type="match status" value="1"/>
</dbReference>
<dbReference type="InterPro" id="IPR005225">
    <property type="entry name" value="Small_GTP-bd"/>
</dbReference>
<feature type="domain" description="TrmE-type G" evidence="8">
    <location>
        <begin position="216"/>
        <end position="374"/>
    </location>
</feature>
<comment type="subunit">
    <text evidence="6">Homodimer. Heterotetramer of two MnmE and two MnmG subunits.</text>
</comment>
<feature type="binding site" evidence="6">
    <location>
        <position position="230"/>
    </location>
    <ligand>
        <name>Mg(2+)</name>
        <dbReference type="ChEBI" id="CHEBI:18420"/>
    </ligand>
</feature>
<evidence type="ECO:0000256" key="7">
    <source>
        <dbReference type="RuleBase" id="RU003313"/>
    </source>
</evidence>
<feature type="binding site" evidence="6">
    <location>
        <position position="24"/>
    </location>
    <ligand>
        <name>(6S)-5-formyl-5,6,7,8-tetrahydrofolate</name>
        <dbReference type="ChEBI" id="CHEBI:57457"/>
    </ligand>
</feature>
<dbReference type="Gene3D" id="1.20.120.430">
    <property type="entry name" value="tRNA modification GTPase MnmE domain 2"/>
    <property type="match status" value="1"/>
</dbReference>